<dbReference type="PRINTS" id="PR00058">
    <property type="entry name" value="RIBOSOMALL5"/>
</dbReference>
<dbReference type="SUPFAM" id="SSF53137">
    <property type="entry name" value="Translational machinery components"/>
    <property type="match status" value="1"/>
</dbReference>
<dbReference type="GO" id="GO:0008097">
    <property type="term" value="F:5S rRNA binding"/>
    <property type="evidence" value="ECO:0007669"/>
    <property type="project" value="InterPro"/>
</dbReference>
<dbReference type="CDD" id="cd00432">
    <property type="entry name" value="Ribosomal_L18_L5e"/>
    <property type="match status" value="1"/>
</dbReference>
<dbReference type="PANTHER" id="PTHR23410">
    <property type="entry name" value="RIBOSOMAL PROTEIN L5-RELATED"/>
    <property type="match status" value="1"/>
</dbReference>
<protein>
    <submittedName>
        <fullName evidence="4">60S large subunit ribosomal protein uL18</fullName>
    </submittedName>
</protein>
<sequence length="260" mass="29480">MFVKIVKNRSYFSRLQIKYRRRREGKTNYRKRRLLVAQDKNKYNTPKHRLCVRMSNKDITAQIIIAKIQGDVVLAAAYAHELPIHGAVVGLTNFAGAYATGLLLARRILTKLGLADKYVGVAEANGEEYHVEAQEGRRPFKAFMDTGLARVTTGARIFAVLKGVVDGGVNVPHSMKRFPGYNRDKGEMDSETLRERIFAGHVAEYQKMLIREEPEKYQEVYSQYIAKGVKPGEVEDMWANCHASIRANPMAKLLSETFEV</sequence>
<evidence type="ECO:0000256" key="3">
    <source>
        <dbReference type="ARBA" id="ARBA00023274"/>
    </source>
</evidence>
<keyword evidence="2 4" id="KW-0689">Ribosomal protein</keyword>
<dbReference type="Gene3D" id="3.30.420.100">
    <property type="match status" value="1"/>
</dbReference>
<dbReference type="Pfam" id="PF17144">
    <property type="entry name" value="Ribosomal_L5e"/>
    <property type="match status" value="1"/>
</dbReference>
<dbReference type="InterPro" id="IPR057268">
    <property type="entry name" value="Ribosomal_L18"/>
</dbReference>
<keyword evidence="3" id="KW-0687">Ribonucleoprotein</keyword>
<dbReference type="AlphaFoldDB" id="A0A7L5NT06"/>
<evidence type="ECO:0000256" key="1">
    <source>
        <dbReference type="ARBA" id="ARBA00007116"/>
    </source>
</evidence>
<dbReference type="EMBL" id="MT583880">
    <property type="protein sequence ID" value="QLA09611.1"/>
    <property type="molecule type" value="mRNA"/>
</dbReference>
<dbReference type="GO" id="GO:0022625">
    <property type="term" value="C:cytosolic large ribosomal subunit"/>
    <property type="evidence" value="ECO:0007669"/>
    <property type="project" value="TreeGrafter"/>
</dbReference>
<accession>A0A7L5NT06</accession>
<comment type="similarity">
    <text evidence="1">Belongs to the universal ribosomal protein uL18 family.</text>
</comment>
<dbReference type="PANTHER" id="PTHR23410:SF12">
    <property type="entry name" value="LARGE RIBOSOMAL SUBUNIT PROTEIN UL18"/>
    <property type="match status" value="1"/>
</dbReference>
<name>A0A7L5NT06_EUGGR</name>
<organism evidence="4">
    <name type="scientific">Euglena gracilis</name>
    <dbReference type="NCBI Taxonomy" id="3039"/>
    <lineage>
        <taxon>Eukaryota</taxon>
        <taxon>Discoba</taxon>
        <taxon>Euglenozoa</taxon>
        <taxon>Euglenida</taxon>
        <taxon>Spirocuta</taxon>
        <taxon>Euglenophyceae</taxon>
        <taxon>Euglenales</taxon>
        <taxon>Euglenaceae</taxon>
        <taxon>Euglena</taxon>
    </lineage>
</organism>
<dbReference type="GO" id="GO:0000027">
    <property type="term" value="P:ribosomal large subunit assembly"/>
    <property type="evidence" value="ECO:0007669"/>
    <property type="project" value="TreeGrafter"/>
</dbReference>
<dbReference type="GO" id="GO:0003735">
    <property type="term" value="F:structural constituent of ribosome"/>
    <property type="evidence" value="ECO:0007669"/>
    <property type="project" value="InterPro"/>
</dbReference>
<dbReference type="InterPro" id="IPR005485">
    <property type="entry name" value="Rbsml_uL18_euk_arch"/>
</dbReference>
<dbReference type="HAMAP" id="MF_01337_A">
    <property type="entry name" value="Ribosomal_uL18_A"/>
    <property type="match status" value="1"/>
</dbReference>
<evidence type="ECO:0000313" key="4">
    <source>
        <dbReference type="EMBL" id="QLA09611.1"/>
    </source>
</evidence>
<reference evidence="4" key="1">
    <citation type="submission" date="2020-06" db="EMBL/GenBank/DDBJ databases">
        <title>Cryo-EM structure of the highly atypical cytoplasmic ribosome of Euglena gracilis.</title>
        <authorList>
            <person name="Matzov D."/>
            <person name="Taoka M."/>
            <person name="Nobe Y."/>
            <person name="Yamauchi Y."/>
            <person name="Halfon Y."/>
            <person name="Asis N."/>
            <person name="Zimermann E."/>
            <person name="Rozenberg H."/>
            <person name="Bashan A."/>
            <person name="Bushan S."/>
            <person name="Isobe T."/>
            <person name="Gray M.W."/>
            <person name="Yonath A."/>
            <person name="Shalev-Benami M."/>
        </authorList>
    </citation>
    <scope>NUCLEOTIDE SEQUENCE</scope>
    <source>
        <strain evidence="4">Z</strain>
    </source>
</reference>
<evidence type="ECO:0000256" key="2">
    <source>
        <dbReference type="ARBA" id="ARBA00022980"/>
    </source>
</evidence>
<dbReference type="GO" id="GO:0006412">
    <property type="term" value="P:translation"/>
    <property type="evidence" value="ECO:0007669"/>
    <property type="project" value="InterPro"/>
</dbReference>
<proteinExistence type="evidence at transcript level"/>